<dbReference type="PIRSF" id="PIRSF009415">
    <property type="entry name" value="Hum_TFIIA_gamma"/>
    <property type="match status" value="1"/>
</dbReference>
<comment type="function">
    <text evidence="7">TFIIA is a component of the transcription machinery of RNA polymerase II and plays an important role in transcriptional activation. TFIIA in a complex with TBP mediates transcriptional activity.</text>
</comment>
<organism evidence="13 14">
    <name type="scientific">Tieghemiomyces parasiticus</name>
    <dbReference type="NCBI Taxonomy" id="78921"/>
    <lineage>
        <taxon>Eukaryota</taxon>
        <taxon>Fungi</taxon>
        <taxon>Fungi incertae sedis</taxon>
        <taxon>Zoopagomycota</taxon>
        <taxon>Kickxellomycotina</taxon>
        <taxon>Dimargaritomycetes</taxon>
        <taxon>Dimargaritales</taxon>
        <taxon>Dimargaritaceae</taxon>
        <taxon>Tieghemiomyces</taxon>
    </lineage>
</organism>
<dbReference type="CDD" id="cd10145">
    <property type="entry name" value="TFIIA_gamma_N"/>
    <property type="match status" value="1"/>
</dbReference>
<evidence type="ECO:0000313" key="13">
    <source>
        <dbReference type="EMBL" id="KAJ1930335.1"/>
    </source>
</evidence>
<dbReference type="CDD" id="cd10014">
    <property type="entry name" value="TFIIA_gamma_C"/>
    <property type="match status" value="1"/>
</dbReference>
<proteinExistence type="inferred from homology"/>
<keyword evidence="14" id="KW-1185">Reference proteome</keyword>
<evidence type="ECO:0000259" key="11">
    <source>
        <dbReference type="Pfam" id="PF02751"/>
    </source>
</evidence>
<dbReference type="SUPFAM" id="SSF50784">
    <property type="entry name" value="Transcription factor IIA (TFIIA), beta-barrel domain"/>
    <property type="match status" value="1"/>
</dbReference>
<dbReference type="GO" id="GO:0006367">
    <property type="term" value="P:transcription initiation at RNA polymerase II promoter"/>
    <property type="evidence" value="ECO:0007669"/>
    <property type="project" value="InterPro"/>
</dbReference>
<reference evidence="13" key="1">
    <citation type="submission" date="2022-07" db="EMBL/GenBank/DDBJ databases">
        <title>Phylogenomic reconstructions and comparative analyses of Kickxellomycotina fungi.</title>
        <authorList>
            <person name="Reynolds N.K."/>
            <person name="Stajich J.E."/>
            <person name="Barry K."/>
            <person name="Grigoriev I.V."/>
            <person name="Crous P."/>
            <person name="Smith M.E."/>
        </authorList>
    </citation>
    <scope>NUCLEOTIDE SEQUENCE</scope>
    <source>
        <strain evidence="13">RSA 861</strain>
    </source>
</reference>
<evidence type="ECO:0000313" key="12">
    <source>
        <dbReference type="EMBL" id="KAJ1930175.1"/>
    </source>
</evidence>
<comment type="similarity">
    <text evidence="2 9">Belongs to the TFIIA subunit 2 family.</text>
</comment>
<dbReference type="AlphaFoldDB" id="A0A9W8AMS4"/>
<evidence type="ECO:0000256" key="6">
    <source>
        <dbReference type="ARBA" id="ARBA00023242"/>
    </source>
</evidence>
<evidence type="ECO:0000256" key="2">
    <source>
        <dbReference type="ARBA" id="ARBA00007675"/>
    </source>
</evidence>
<comment type="subcellular location">
    <subcellularLocation>
        <location evidence="1 9">Nucleus</location>
    </subcellularLocation>
</comment>
<evidence type="ECO:0000256" key="5">
    <source>
        <dbReference type="ARBA" id="ARBA00023163"/>
    </source>
</evidence>
<dbReference type="InterPro" id="IPR015872">
    <property type="entry name" value="TFIIA_gsu_N"/>
</dbReference>
<dbReference type="SUPFAM" id="SSF47396">
    <property type="entry name" value="Transcription factor IIA (TFIIA), alpha-helical domain"/>
    <property type="match status" value="1"/>
</dbReference>
<dbReference type="FunFam" id="1.10.287.190:FF:000001">
    <property type="entry name" value="Transcription initiation factor IIA subunit 2"/>
    <property type="match status" value="1"/>
</dbReference>
<dbReference type="EMBL" id="JANBPT010000009">
    <property type="protein sequence ID" value="KAJ1930335.1"/>
    <property type="molecule type" value="Genomic_DNA"/>
</dbReference>
<feature type="domain" description="Transcription initiation factor IIA gamma subunit C-terminal" evidence="11">
    <location>
        <begin position="61"/>
        <end position="102"/>
    </location>
</feature>
<dbReference type="PANTHER" id="PTHR10966">
    <property type="entry name" value="TRANSCRIPTION INITIATION FACTOR IIA SUBUNIT 2"/>
    <property type="match status" value="1"/>
</dbReference>
<name>A0A9W8AMS4_9FUNG</name>
<evidence type="ECO:0000256" key="4">
    <source>
        <dbReference type="ARBA" id="ARBA00023015"/>
    </source>
</evidence>
<sequence length="108" mass="12273">MTQYYELYRSSSIGAALMDSLDELISEGLLTPQLAMRVLAQFDKSISDALSNKVKNRLTFKGNLHTYRLCDEVWTFILRNPSFKLEDEILTVDKIKIVACNARKPGEA</sequence>
<feature type="domain" description="Transcription initiation factor IIA gamma subunit N-terminal" evidence="10">
    <location>
        <begin position="4"/>
        <end position="50"/>
    </location>
</feature>
<dbReference type="InterPro" id="IPR009083">
    <property type="entry name" value="TFIIA_a-hlx"/>
</dbReference>
<dbReference type="Gene3D" id="1.10.287.190">
    <property type="entry name" value="Transcription factor IIA gamma subunit, alpha-helical domain"/>
    <property type="match status" value="1"/>
</dbReference>
<accession>A0A9W8AMS4</accession>
<dbReference type="FunFam" id="2.30.18.10:FF:000003">
    <property type="entry name" value="Transcription initiation factor IIA subunit 2"/>
    <property type="match status" value="1"/>
</dbReference>
<comment type="caution">
    <text evidence="13">The sequence shown here is derived from an EMBL/GenBank/DDBJ whole genome shotgun (WGS) entry which is preliminary data.</text>
</comment>
<keyword evidence="5 9" id="KW-0804">Transcription</keyword>
<evidence type="ECO:0000256" key="3">
    <source>
        <dbReference type="ARBA" id="ARBA00019928"/>
    </source>
</evidence>
<dbReference type="EMBL" id="JANBPT010000013">
    <property type="protein sequence ID" value="KAJ1930175.1"/>
    <property type="molecule type" value="Genomic_DNA"/>
</dbReference>
<gene>
    <name evidence="13" type="primary">toa2_1</name>
    <name evidence="12" type="synonym">toa2_2</name>
    <name evidence="13" type="ORF">IWQ60_000356</name>
    <name evidence="12" type="ORF">IWQ60_000500</name>
</gene>
<dbReference type="InterPro" id="IPR009088">
    <property type="entry name" value="TFIIA_b-brl"/>
</dbReference>
<comment type="subunit">
    <text evidence="8">TFIIA is a heterodimer composed of the large TOA1 and the small TOA2 subunits.</text>
</comment>
<evidence type="ECO:0000256" key="9">
    <source>
        <dbReference type="PIRNR" id="PIRNR009415"/>
    </source>
</evidence>
<dbReference type="InterPro" id="IPR015871">
    <property type="entry name" value="TFIIA_gsu_C"/>
</dbReference>
<dbReference type="Pfam" id="PF02751">
    <property type="entry name" value="TFIIA_gamma_C"/>
    <property type="match status" value="1"/>
</dbReference>
<dbReference type="Proteomes" id="UP001150569">
    <property type="component" value="Unassembled WGS sequence"/>
</dbReference>
<keyword evidence="4 9" id="KW-0805">Transcription regulation</keyword>
<evidence type="ECO:0000259" key="10">
    <source>
        <dbReference type="Pfam" id="PF02268"/>
    </source>
</evidence>
<evidence type="ECO:0000256" key="1">
    <source>
        <dbReference type="ARBA" id="ARBA00004123"/>
    </source>
</evidence>
<dbReference type="GO" id="GO:0005672">
    <property type="term" value="C:transcription factor TFIIA complex"/>
    <property type="evidence" value="ECO:0007669"/>
    <property type="project" value="InterPro"/>
</dbReference>
<evidence type="ECO:0000256" key="7">
    <source>
        <dbReference type="ARBA" id="ARBA00024733"/>
    </source>
</evidence>
<dbReference type="Pfam" id="PF02268">
    <property type="entry name" value="TFIIA_gamma_N"/>
    <property type="match status" value="1"/>
</dbReference>
<protein>
    <recommendedName>
        <fullName evidence="3 9">Transcription initiation factor IIA subunit 2</fullName>
    </recommendedName>
</protein>
<dbReference type="OrthoDB" id="586585at2759"/>
<dbReference type="InterPro" id="IPR003194">
    <property type="entry name" value="TFIIA_gsu"/>
</dbReference>
<keyword evidence="6 9" id="KW-0539">Nucleus</keyword>
<evidence type="ECO:0000256" key="8">
    <source>
        <dbReference type="ARBA" id="ARBA00063181"/>
    </source>
</evidence>
<evidence type="ECO:0000313" key="14">
    <source>
        <dbReference type="Proteomes" id="UP001150569"/>
    </source>
</evidence>
<dbReference type="Gene3D" id="2.30.18.10">
    <property type="entry name" value="Transcription factor IIA (TFIIA), beta-barrel domain"/>
    <property type="match status" value="1"/>
</dbReference>